<protein>
    <submittedName>
        <fullName evidence="1">Uncharacterized protein</fullName>
    </submittedName>
</protein>
<keyword evidence="2" id="KW-1185">Reference proteome</keyword>
<organism evidence="1 2">
    <name type="scientific">Akanthomyces muscarius</name>
    <name type="common">Entomopathogenic fungus</name>
    <name type="synonym">Lecanicillium muscarium</name>
    <dbReference type="NCBI Taxonomy" id="2231603"/>
    <lineage>
        <taxon>Eukaryota</taxon>
        <taxon>Fungi</taxon>
        <taxon>Dikarya</taxon>
        <taxon>Ascomycota</taxon>
        <taxon>Pezizomycotina</taxon>
        <taxon>Sordariomycetes</taxon>
        <taxon>Hypocreomycetidae</taxon>
        <taxon>Hypocreales</taxon>
        <taxon>Cordycipitaceae</taxon>
        <taxon>Akanthomyces</taxon>
    </lineage>
</organism>
<comment type="caution">
    <text evidence="1">The sequence shown here is derived from an EMBL/GenBank/DDBJ whole genome shotgun (WGS) entry which is preliminary data.</text>
</comment>
<sequence>MSRARGSTDVIGWPYGTRQPGQLRPPKSLLGGAQQCTFIYRLVKLEGPVALPVIAARQCESETPPWSTSNSVPAYQRYITPLLQSRHSCYFAPYKRIFAVSMPSPGASLTGRIFKVLSGS</sequence>
<dbReference type="GeneID" id="80897752"/>
<accession>A0A9W8QDL3</accession>
<dbReference type="Proteomes" id="UP001144673">
    <property type="component" value="Chromosome 5"/>
</dbReference>
<evidence type="ECO:0000313" key="2">
    <source>
        <dbReference type="Proteomes" id="UP001144673"/>
    </source>
</evidence>
<gene>
    <name evidence="1" type="ORF">LMH87_010593</name>
</gene>
<dbReference type="RefSeq" id="XP_056054788.1">
    <property type="nucleotide sequence ID" value="XM_056197773.1"/>
</dbReference>
<name>A0A9W8QDL3_AKAMU</name>
<evidence type="ECO:0000313" key="1">
    <source>
        <dbReference type="EMBL" id="KAJ4154130.1"/>
    </source>
</evidence>
<dbReference type="EMBL" id="JAJHUN010000008">
    <property type="protein sequence ID" value="KAJ4154130.1"/>
    <property type="molecule type" value="Genomic_DNA"/>
</dbReference>
<dbReference type="KEGG" id="amus:LMH87_010593"/>
<proteinExistence type="predicted"/>
<dbReference type="AlphaFoldDB" id="A0A9W8QDL3"/>
<reference evidence="1" key="1">
    <citation type="journal article" date="2023" name="Access Microbiol">
        <title>De-novo genome assembly for Akanthomyces muscarius, a biocontrol agent of insect agricultural pests.</title>
        <authorList>
            <person name="Erdos Z."/>
            <person name="Studholme D.J."/>
            <person name="Raymond B."/>
            <person name="Sharma M."/>
        </authorList>
    </citation>
    <scope>NUCLEOTIDE SEQUENCE</scope>
    <source>
        <strain evidence="1">Ve6</strain>
    </source>
</reference>